<dbReference type="InterPro" id="IPR003835">
    <property type="entry name" value="Glyco_trans_19"/>
</dbReference>
<dbReference type="GO" id="GO:0005543">
    <property type="term" value="F:phospholipid binding"/>
    <property type="evidence" value="ECO:0007669"/>
    <property type="project" value="TreeGrafter"/>
</dbReference>
<gene>
    <name evidence="11" type="primary">lpxB</name>
    <name evidence="11" type="ORF">KK078_23890</name>
</gene>
<sequence>MRYYIIAGERSGDLHAGNLVRAIKQYDPNADFKGFGGDYMASGGVKLTVHYRDLAFMGLVEILTSLNKISRYIKQCKADIEAYNPDVIILVDYGGFNRRIAKFGRKKGIKVFYYIPPKVWAWYQSRAKELKANVDQLFVILPFEKDFFKRFDWDVDYVGNPVLDAVKAHAPDRQFPERNNLMNKEPLVALLPGSRKQELRTIIPLMASVVEKFPTRHFAVAAVSNLDKSLYDPLRQYANVTFIFEDTYNLLQHAQAAIVTSGTATLETALFRVPQVVVYKTTSTISYWLLKQIIKVEYISLVNLIAGKEVVKEMIQGAANPEDVSAELTRMLDNAPYRETMLQEYDRIIRILDTGSASDNAARLMTQYLKKAGK</sequence>
<evidence type="ECO:0000256" key="8">
    <source>
        <dbReference type="ARBA" id="ARBA00023098"/>
    </source>
</evidence>
<dbReference type="Pfam" id="PF02684">
    <property type="entry name" value="LpxB"/>
    <property type="match status" value="1"/>
</dbReference>
<dbReference type="SUPFAM" id="SSF53756">
    <property type="entry name" value="UDP-Glycosyltransferase/glycogen phosphorylase"/>
    <property type="match status" value="1"/>
</dbReference>
<reference evidence="11 12" key="1">
    <citation type="submission" date="2021-05" db="EMBL/GenBank/DDBJ databases">
        <title>A Polyphasic approach of four new species of the genus Ohtaekwangia: Ohtaekwangia histidinii sp. nov., Ohtaekwangia cretensis sp. nov., Ohtaekwangia indiensis sp. nov., Ohtaekwangia reichenbachii sp. nov. from diverse environment.</title>
        <authorList>
            <person name="Octaviana S."/>
        </authorList>
    </citation>
    <scope>NUCLEOTIDE SEQUENCE [LARGE SCALE GENOMIC DNA]</scope>
    <source>
        <strain evidence="11 12">PWU37</strain>
    </source>
</reference>
<comment type="function">
    <text evidence="1">Condensation of UDP-2,3-diacylglucosamine and 2,3-diacylglucosamine-1-phosphate to form lipid A disaccharide, a precursor of lipid A, a phosphorylated glycolipid that anchors the lipopolysaccharide to the outer membrane of the cell.</text>
</comment>
<keyword evidence="8" id="KW-0443">Lipid metabolism</keyword>
<evidence type="ECO:0000256" key="5">
    <source>
        <dbReference type="ARBA" id="ARBA00022556"/>
    </source>
</evidence>
<evidence type="ECO:0000256" key="6">
    <source>
        <dbReference type="ARBA" id="ARBA00022676"/>
    </source>
</evidence>
<keyword evidence="6 11" id="KW-0328">Glycosyltransferase</keyword>
<dbReference type="GO" id="GO:0008915">
    <property type="term" value="F:lipid-A-disaccharide synthase activity"/>
    <property type="evidence" value="ECO:0007669"/>
    <property type="project" value="UniProtKB-UniRule"/>
</dbReference>
<keyword evidence="7 11" id="KW-0808">Transferase</keyword>
<keyword evidence="4" id="KW-0444">Lipid biosynthesis</keyword>
<evidence type="ECO:0000256" key="1">
    <source>
        <dbReference type="ARBA" id="ARBA00002056"/>
    </source>
</evidence>
<evidence type="ECO:0000256" key="3">
    <source>
        <dbReference type="ARBA" id="ARBA00020902"/>
    </source>
</evidence>
<dbReference type="PANTHER" id="PTHR30372">
    <property type="entry name" value="LIPID-A-DISACCHARIDE SYNTHASE"/>
    <property type="match status" value="1"/>
</dbReference>
<dbReference type="RefSeq" id="WP_254092847.1">
    <property type="nucleotide sequence ID" value="NZ_JAHESC010000044.1"/>
</dbReference>
<dbReference type="GO" id="GO:0009245">
    <property type="term" value="P:lipid A biosynthetic process"/>
    <property type="evidence" value="ECO:0007669"/>
    <property type="project" value="UniProtKB-UniRule"/>
</dbReference>
<evidence type="ECO:0000256" key="7">
    <source>
        <dbReference type="ARBA" id="ARBA00022679"/>
    </source>
</evidence>
<dbReference type="PANTHER" id="PTHR30372:SF4">
    <property type="entry name" value="LIPID-A-DISACCHARIDE SYNTHASE, MITOCHONDRIAL-RELATED"/>
    <property type="match status" value="1"/>
</dbReference>
<keyword evidence="5" id="KW-0441">Lipid A biosynthesis</keyword>
<dbReference type="EC" id="2.4.1.182" evidence="2 10"/>
<proteinExistence type="predicted"/>
<keyword evidence="12" id="KW-1185">Reference proteome</keyword>
<comment type="caution">
    <text evidence="11">The sequence shown here is derived from an EMBL/GenBank/DDBJ whole genome shotgun (WGS) entry which is preliminary data.</text>
</comment>
<name>A0AAP2DE48_9BACT</name>
<evidence type="ECO:0000313" key="11">
    <source>
        <dbReference type="EMBL" id="MBT1689627.1"/>
    </source>
</evidence>
<evidence type="ECO:0000256" key="2">
    <source>
        <dbReference type="ARBA" id="ARBA00012687"/>
    </source>
</evidence>
<protein>
    <recommendedName>
        <fullName evidence="3 10">Lipid-A-disaccharide synthase</fullName>
        <ecNumber evidence="2 10">2.4.1.182</ecNumber>
    </recommendedName>
</protein>
<dbReference type="GO" id="GO:0016020">
    <property type="term" value="C:membrane"/>
    <property type="evidence" value="ECO:0007669"/>
    <property type="project" value="GOC"/>
</dbReference>
<accession>A0AAP2DE48</accession>
<dbReference type="EMBL" id="JAHESC010000044">
    <property type="protein sequence ID" value="MBT1689627.1"/>
    <property type="molecule type" value="Genomic_DNA"/>
</dbReference>
<dbReference type="Proteomes" id="UP001319180">
    <property type="component" value="Unassembled WGS sequence"/>
</dbReference>
<comment type="catalytic activity">
    <reaction evidence="9">
        <text>a lipid X + a UDP-2-N,3-O-bis[(3R)-3-hydroxyacyl]-alpha-D-glucosamine = a lipid A disaccharide + UDP + H(+)</text>
        <dbReference type="Rhea" id="RHEA:67828"/>
        <dbReference type="ChEBI" id="CHEBI:15378"/>
        <dbReference type="ChEBI" id="CHEBI:58223"/>
        <dbReference type="ChEBI" id="CHEBI:137748"/>
        <dbReference type="ChEBI" id="CHEBI:176338"/>
        <dbReference type="ChEBI" id="CHEBI:176343"/>
        <dbReference type="EC" id="2.4.1.182"/>
    </reaction>
</comment>
<evidence type="ECO:0000313" key="12">
    <source>
        <dbReference type="Proteomes" id="UP001319180"/>
    </source>
</evidence>
<dbReference type="AlphaFoldDB" id="A0AAP2DE48"/>
<organism evidence="11 12">
    <name type="scientific">Dawidia soli</name>
    <dbReference type="NCBI Taxonomy" id="2782352"/>
    <lineage>
        <taxon>Bacteria</taxon>
        <taxon>Pseudomonadati</taxon>
        <taxon>Bacteroidota</taxon>
        <taxon>Cytophagia</taxon>
        <taxon>Cytophagales</taxon>
        <taxon>Chryseotaleaceae</taxon>
        <taxon>Dawidia</taxon>
    </lineage>
</organism>
<evidence type="ECO:0000256" key="4">
    <source>
        <dbReference type="ARBA" id="ARBA00022516"/>
    </source>
</evidence>
<dbReference type="NCBIfam" id="TIGR00215">
    <property type="entry name" value="lpxB"/>
    <property type="match status" value="1"/>
</dbReference>
<evidence type="ECO:0000256" key="10">
    <source>
        <dbReference type="NCBIfam" id="TIGR00215"/>
    </source>
</evidence>
<evidence type="ECO:0000256" key="9">
    <source>
        <dbReference type="ARBA" id="ARBA00048975"/>
    </source>
</evidence>